<keyword evidence="1" id="KW-0378">Hydrolase</keyword>
<evidence type="ECO:0000313" key="4">
    <source>
        <dbReference type="EMBL" id="RDH82805.1"/>
    </source>
</evidence>
<dbReference type="PANTHER" id="PTHR11203:SF37">
    <property type="entry name" value="INTEGRATOR COMPLEX SUBUNIT 11"/>
    <property type="match status" value="1"/>
</dbReference>
<dbReference type="Pfam" id="PF16661">
    <property type="entry name" value="Lactamase_B_6"/>
    <property type="match status" value="1"/>
</dbReference>
<feature type="domain" description="Metallo-beta-lactamase" evidence="2">
    <location>
        <begin position="13"/>
        <end position="237"/>
    </location>
</feature>
<protein>
    <submittedName>
        <fullName evidence="4">MBL fold metallo-hydrolase</fullName>
    </submittedName>
</protein>
<name>A0A370DD27_9GAMM</name>
<dbReference type="GO" id="GO:0016787">
    <property type="term" value="F:hydrolase activity"/>
    <property type="evidence" value="ECO:0007669"/>
    <property type="project" value="UniProtKB-KW"/>
</dbReference>
<dbReference type="InterPro" id="IPR050698">
    <property type="entry name" value="MBL"/>
</dbReference>
<dbReference type="Proteomes" id="UP000254266">
    <property type="component" value="Unassembled WGS sequence"/>
</dbReference>
<dbReference type="InterPro" id="IPR011108">
    <property type="entry name" value="RMMBL"/>
</dbReference>
<sequence length="462" mass="52065">MNITFLGATQYVTGSCHLIQINDHKILLDCGLIQGDYEQAQKNYDDFPFNPASIDAVILSHAHLDHSGKLPLLIERGFKGEIFAHPATIDLCEVLLEDAGYLNERGAFWENKKRERQGLELVEPLYTQQQARNCLRFFKPVPYTHKTTLMSGVTLEFHDAGHILGSCIVELDLNENNHSKKVVFSGDLGHAGAPILKDPTCLTKADIVLMESTYGDRLHRNWDDTWEELGSTIRNAHSQRGNILIPAFTVGRTQELLYCFNKHYDDWQLDNWKIFLDSPMAIKSTNIYSKYSSIYEDDARKDAQNCGNPLNLPNLTMTSSTEDSMALNRIQSGAIIIAGSGMCTGGRIKHHLKHNLWRHQSHVIIVGFQARNTPGRSLVDGAEWLTLWGEKIRINAKVTTPGGLSAHADQQGLIDWYKNFKNRPQLVLVHGEPEAQKILAEKLNTDLNIKPVIAEYNQCIEL</sequence>
<dbReference type="SUPFAM" id="SSF56281">
    <property type="entry name" value="Metallo-hydrolase/oxidoreductase"/>
    <property type="match status" value="1"/>
</dbReference>
<dbReference type="PANTHER" id="PTHR11203">
    <property type="entry name" value="CLEAVAGE AND POLYADENYLATION SPECIFICITY FACTOR FAMILY MEMBER"/>
    <property type="match status" value="1"/>
</dbReference>
<dbReference type="SMART" id="SM00849">
    <property type="entry name" value="Lactamase_B"/>
    <property type="match status" value="1"/>
</dbReference>
<evidence type="ECO:0000313" key="5">
    <source>
        <dbReference type="Proteomes" id="UP000254266"/>
    </source>
</evidence>
<dbReference type="InterPro" id="IPR001279">
    <property type="entry name" value="Metallo-B-lactamas"/>
</dbReference>
<dbReference type="InterPro" id="IPR022712">
    <property type="entry name" value="Beta_Casp"/>
</dbReference>
<evidence type="ECO:0000259" key="3">
    <source>
        <dbReference type="SMART" id="SM01027"/>
    </source>
</evidence>
<dbReference type="InterPro" id="IPR036866">
    <property type="entry name" value="RibonucZ/Hydroxyglut_hydro"/>
</dbReference>
<dbReference type="Gene3D" id="3.60.15.10">
    <property type="entry name" value="Ribonuclease Z/Hydroxyacylglutathione hydrolase-like"/>
    <property type="match status" value="1"/>
</dbReference>
<gene>
    <name evidence="4" type="ORF">DIZ80_11060</name>
</gene>
<feature type="domain" description="Beta-Casp" evidence="3">
    <location>
        <begin position="253"/>
        <end position="378"/>
    </location>
</feature>
<dbReference type="Pfam" id="PF07521">
    <property type="entry name" value="RMMBL"/>
    <property type="match status" value="1"/>
</dbReference>
<organism evidence="4 5">
    <name type="scientific">endosymbiont of Galathealinum brachiosum</name>
    <dbReference type="NCBI Taxonomy" id="2200906"/>
    <lineage>
        <taxon>Bacteria</taxon>
        <taxon>Pseudomonadati</taxon>
        <taxon>Pseudomonadota</taxon>
        <taxon>Gammaproteobacteria</taxon>
        <taxon>sulfur-oxidizing symbionts</taxon>
    </lineage>
</organism>
<comment type="caution">
    <text evidence="4">The sequence shown here is derived from an EMBL/GenBank/DDBJ whole genome shotgun (WGS) entry which is preliminary data.</text>
</comment>
<evidence type="ECO:0000256" key="1">
    <source>
        <dbReference type="ARBA" id="ARBA00022801"/>
    </source>
</evidence>
<dbReference type="EMBL" id="QFXC01000011">
    <property type="protein sequence ID" value="RDH82805.1"/>
    <property type="molecule type" value="Genomic_DNA"/>
</dbReference>
<keyword evidence="5" id="KW-1185">Reference proteome</keyword>
<reference evidence="4 5" key="1">
    <citation type="journal article" date="2018" name="ISME J.">
        <title>Endosymbiont genomes yield clues of tubeworm success.</title>
        <authorList>
            <person name="Li Y."/>
            <person name="Liles M.R."/>
            <person name="Halanych K.M."/>
        </authorList>
    </citation>
    <scope>NUCLEOTIDE SEQUENCE [LARGE SCALE GENOMIC DNA]</scope>
    <source>
        <strain evidence="4">A1464</strain>
    </source>
</reference>
<proteinExistence type="predicted"/>
<dbReference type="AlphaFoldDB" id="A0A370DD27"/>
<dbReference type="Gene3D" id="3.40.50.10890">
    <property type="match status" value="1"/>
</dbReference>
<evidence type="ECO:0000259" key="2">
    <source>
        <dbReference type="SMART" id="SM00849"/>
    </source>
</evidence>
<dbReference type="CDD" id="cd16295">
    <property type="entry name" value="TTHA0252-CPSF-like_MBL-fold"/>
    <property type="match status" value="1"/>
</dbReference>
<dbReference type="Pfam" id="PF10996">
    <property type="entry name" value="Beta-Casp"/>
    <property type="match status" value="1"/>
</dbReference>
<accession>A0A370DD27</accession>
<dbReference type="GO" id="GO:0004521">
    <property type="term" value="F:RNA endonuclease activity"/>
    <property type="evidence" value="ECO:0007669"/>
    <property type="project" value="TreeGrafter"/>
</dbReference>
<dbReference type="SMART" id="SM01027">
    <property type="entry name" value="Beta-Casp"/>
    <property type="match status" value="1"/>
</dbReference>